<gene>
    <name evidence="1" type="ORF">SAMN05443248_5434</name>
</gene>
<dbReference type="EMBL" id="LT670817">
    <property type="protein sequence ID" value="SHH62089.1"/>
    <property type="molecule type" value="Genomic_DNA"/>
</dbReference>
<dbReference type="Proteomes" id="UP000189796">
    <property type="component" value="Chromosome I"/>
</dbReference>
<evidence type="ECO:0000313" key="1">
    <source>
        <dbReference type="EMBL" id="SHH62089.1"/>
    </source>
</evidence>
<protein>
    <recommendedName>
        <fullName evidence="3">Phage Tail Collar Domain</fullName>
    </recommendedName>
</protein>
<accession>A0A1M5UGI5</accession>
<evidence type="ECO:0000313" key="2">
    <source>
        <dbReference type="Proteomes" id="UP000189796"/>
    </source>
</evidence>
<evidence type="ECO:0008006" key="3">
    <source>
        <dbReference type="Google" id="ProtNLM"/>
    </source>
</evidence>
<sequence>MPFNGAGQFNRTFSWTADKAAGLDISSSRMDTDTDDIAANGLSNCVTRDGQGSPSANLPMNGFRVTNLGNAVARSDAPTLGQVQDDLLNWTIAGGTSDAITATYTPALTTLNDGQICYVRATAANATTTPTFAPNGLTPEVITKLGGSALGVADIAGALAEIVLRYNFANTRWELLNPSNISLNTGILTTGAVVFTLASSAPAGWLMFNDGTMGSASSGASYFSVANLALFNILFASPFTDATCPMFTSTGSATTRAAQGSAAAAWAANCRMSLPKTLGRALAVAGSGSGLTARTPGQTIGTETAALNTANLPPYTPAGTITNGAITGTAPGALYNATSGSGGGNAGSATTVNISASQAASTFTGTAQGGTSTAFSIMQPETFMNAIVKI</sequence>
<name>A0A1M5UGI5_9BRAD</name>
<dbReference type="AlphaFoldDB" id="A0A1M5UGI5"/>
<reference evidence="1 2" key="1">
    <citation type="submission" date="2016-11" db="EMBL/GenBank/DDBJ databases">
        <authorList>
            <person name="Jaros S."/>
            <person name="Januszkiewicz K."/>
            <person name="Wedrychowicz H."/>
        </authorList>
    </citation>
    <scope>NUCLEOTIDE SEQUENCE [LARGE SCALE GENOMIC DNA]</scope>
    <source>
        <strain evidence="1 2">GAS138</strain>
    </source>
</reference>
<dbReference type="SUPFAM" id="SSF88874">
    <property type="entry name" value="Receptor-binding domain of short tail fibre protein gp12"/>
    <property type="match status" value="1"/>
</dbReference>
<proteinExistence type="predicted"/>
<dbReference type="OrthoDB" id="8266301at2"/>
<organism evidence="1 2">
    <name type="scientific">Bradyrhizobium erythrophlei</name>
    <dbReference type="NCBI Taxonomy" id="1437360"/>
    <lineage>
        <taxon>Bacteria</taxon>
        <taxon>Pseudomonadati</taxon>
        <taxon>Pseudomonadota</taxon>
        <taxon>Alphaproteobacteria</taxon>
        <taxon>Hyphomicrobiales</taxon>
        <taxon>Nitrobacteraceae</taxon>
        <taxon>Bradyrhizobium</taxon>
    </lineage>
</organism>
<dbReference type="RefSeq" id="WP_079604053.1">
    <property type="nucleotide sequence ID" value="NZ_LT670817.1"/>
</dbReference>